<gene>
    <name evidence="1" type="ordered locus">VIT_19s0015g02630</name>
</gene>
<name>D7UB07_VITVI</name>
<reference evidence="2" key="1">
    <citation type="journal article" date="2007" name="Nature">
        <title>The grapevine genome sequence suggests ancestral hexaploidization in major angiosperm phyla.</title>
        <authorList>
            <consortium name="The French-Italian Public Consortium for Grapevine Genome Characterization."/>
            <person name="Jaillon O."/>
            <person name="Aury J.-M."/>
            <person name="Noel B."/>
            <person name="Policriti A."/>
            <person name="Clepet C."/>
            <person name="Casagrande A."/>
            <person name="Choisne N."/>
            <person name="Aubourg S."/>
            <person name="Vitulo N."/>
            <person name="Jubin C."/>
            <person name="Vezzi A."/>
            <person name="Legeai F."/>
            <person name="Hugueney P."/>
            <person name="Dasilva C."/>
            <person name="Horner D."/>
            <person name="Mica E."/>
            <person name="Jublot D."/>
            <person name="Poulain J."/>
            <person name="Bruyere C."/>
            <person name="Billault A."/>
            <person name="Segurens B."/>
            <person name="Gouyvenoux M."/>
            <person name="Ugarte E."/>
            <person name="Cattonaro F."/>
            <person name="Anthouard V."/>
            <person name="Vico V."/>
            <person name="Del Fabbro C."/>
            <person name="Alaux M."/>
            <person name="Di Gaspero G."/>
            <person name="Dumas V."/>
            <person name="Felice N."/>
            <person name="Paillard S."/>
            <person name="Juman I."/>
            <person name="Moroldo M."/>
            <person name="Scalabrin S."/>
            <person name="Canaguier A."/>
            <person name="Le Clainche I."/>
            <person name="Malacrida G."/>
            <person name="Durand E."/>
            <person name="Pesole G."/>
            <person name="Laucou V."/>
            <person name="Chatelet P."/>
            <person name="Merdinoglu D."/>
            <person name="Delledonne M."/>
            <person name="Pezzotti M."/>
            <person name="Lecharny A."/>
            <person name="Scarpelli C."/>
            <person name="Artiguenave F."/>
            <person name="Pe M.E."/>
            <person name="Valle G."/>
            <person name="Morgante M."/>
            <person name="Caboche M."/>
            <person name="Adam-Blondon A.-F."/>
            <person name="Weissenbach J."/>
            <person name="Quetier F."/>
            <person name="Wincker P."/>
        </authorList>
    </citation>
    <scope>NUCLEOTIDE SEQUENCE [LARGE SCALE GENOMIC DNA]</scope>
    <source>
        <strain evidence="2">cv. Pinot noir / PN40024</strain>
    </source>
</reference>
<protein>
    <submittedName>
        <fullName evidence="1">Uncharacterized protein</fullName>
    </submittedName>
</protein>
<evidence type="ECO:0000313" key="2">
    <source>
        <dbReference type="Proteomes" id="UP000009183"/>
    </source>
</evidence>
<evidence type="ECO:0000313" key="1">
    <source>
        <dbReference type="EMBL" id="CBI39922.3"/>
    </source>
</evidence>
<dbReference type="InParanoid" id="D7UB07"/>
<dbReference type="AlphaFoldDB" id="D7UB07"/>
<keyword evidence="2" id="KW-1185">Reference proteome</keyword>
<sequence>MFFLAFNLFRVQRHPRCAFCLREEASFAKMLPVSGTLIPSNFRENFVVRASILLKK</sequence>
<proteinExistence type="predicted"/>
<accession>D7UB07</accession>
<dbReference type="PaxDb" id="29760-VIT_19s0015g02630.t01"/>
<dbReference type="EMBL" id="FN596747">
    <property type="protein sequence ID" value="CBI39922.3"/>
    <property type="molecule type" value="Genomic_DNA"/>
</dbReference>
<organism evidence="1 2">
    <name type="scientific">Vitis vinifera</name>
    <name type="common">Grape</name>
    <dbReference type="NCBI Taxonomy" id="29760"/>
    <lineage>
        <taxon>Eukaryota</taxon>
        <taxon>Viridiplantae</taxon>
        <taxon>Streptophyta</taxon>
        <taxon>Embryophyta</taxon>
        <taxon>Tracheophyta</taxon>
        <taxon>Spermatophyta</taxon>
        <taxon>Magnoliopsida</taxon>
        <taxon>eudicotyledons</taxon>
        <taxon>Gunneridae</taxon>
        <taxon>Pentapetalae</taxon>
        <taxon>rosids</taxon>
        <taxon>Vitales</taxon>
        <taxon>Vitaceae</taxon>
        <taxon>Viteae</taxon>
        <taxon>Vitis</taxon>
    </lineage>
</organism>
<dbReference type="HOGENOM" id="CLU_3018199_0_0_1"/>
<dbReference type="Proteomes" id="UP000009183">
    <property type="component" value="Chromosome 19"/>
</dbReference>